<dbReference type="WBParaSite" id="Csp11.Scaffold630.g21123.t1">
    <property type="protein sequence ID" value="Csp11.Scaffold630.g21123.t1"/>
    <property type="gene ID" value="Csp11.Scaffold630.g21123"/>
</dbReference>
<keyword evidence="1" id="KW-1185">Reference proteome</keyword>
<accession>A0A1I7V0B3</accession>
<organism evidence="1 2">
    <name type="scientific">Caenorhabditis tropicalis</name>
    <dbReference type="NCBI Taxonomy" id="1561998"/>
    <lineage>
        <taxon>Eukaryota</taxon>
        <taxon>Metazoa</taxon>
        <taxon>Ecdysozoa</taxon>
        <taxon>Nematoda</taxon>
        <taxon>Chromadorea</taxon>
        <taxon>Rhabditida</taxon>
        <taxon>Rhabditina</taxon>
        <taxon>Rhabditomorpha</taxon>
        <taxon>Rhabditoidea</taxon>
        <taxon>Rhabditidae</taxon>
        <taxon>Peloderinae</taxon>
        <taxon>Caenorhabditis</taxon>
    </lineage>
</organism>
<dbReference type="PANTHER" id="PTHR23124:SF153">
    <property type="entry name" value="C-TYPE LECTIN DOMAIN-CONTAINING PROTEIN"/>
    <property type="match status" value="1"/>
</dbReference>
<dbReference type="PANTHER" id="PTHR23124">
    <property type="entry name" value="C-TYPE LECTIN DOMAIN-CONTAINING PROTEIN-RELATED-RELATED"/>
    <property type="match status" value="1"/>
</dbReference>
<dbReference type="Gene3D" id="3.10.100.10">
    <property type="entry name" value="Mannose-Binding Protein A, subunit A"/>
    <property type="match status" value="1"/>
</dbReference>
<sequence>MYGTFNQARAAEECRKSGATLSGLETTEERDYVWDEANKQNYKEARLWVDGIRRDECHVTDIPGVFPKGCEDFKGFDFTDKFLLEKKGYVWEQNNPDGLYNPEKNVYQSCLLFWIIPNERTIDDDLCDSGFEADSAVRGCVCGKPAG</sequence>
<dbReference type="STRING" id="1561998.A0A1I7V0B3"/>
<evidence type="ECO:0000313" key="2">
    <source>
        <dbReference type="WBParaSite" id="Csp11.Scaffold630.g21123.t1"/>
    </source>
</evidence>
<name>A0A1I7V0B3_9PELO</name>
<dbReference type="InterPro" id="IPR016187">
    <property type="entry name" value="CTDL_fold"/>
</dbReference>
<evidence type="ECO:0000313" key="1">
    <source>
        <dbReference type="Proteomes" id="UP000095282"/>
    </source>
</evidence>
<dbReference type="AlphaFoldDB" id="A0A1I7V0B3"/>
<dbReference type="CDD" id="cd00037">
    <property type="entry name" value="CLECT"/>
    <property type="match status" value="1"/>
</dbReference>
<dbReference type="SUPFAM" id="SSF56436">
    <property type="entry name" value="C-type lectin-like"/>
    <property type="match status" value="1"/>
</dbReference>
<dbReference type="InterPro" id="IPR016186">
    <property type="entry name" value="C-type_lectin-like/link_sf"/>
</dbReference>
<dbReference type="eggNOG" id="KOG4297">
    <property type="taxonomic scope" value="Eukaryota"/>
</dbReference>
<proteinExistence type="predicted"/>
<protein>
    <submittedName>
        <fullName evidence="2">C-type lectin domain-containing protein</fullName>
    </submittedName>
</protein>
<reference evidence="2" key="1">
    <citation type="submission" date="2016-11" db="UniProtKB">
        <authorList>
            <consortium name="WormBaseParasite"/>
        </authorList>
    </citation>
    <scope>IDENTIFICATION</scope>
</reference>
<dbReference type="Proteomes" id="UP000095282">
    <property type="component" value="Unplaced"/>
</dbReference>